<proteinExistence type="predicted"/>
<dbReference type="EnsemblMetazoa" id="AMAM008757-RA">
    <property type="protein sequence ID" value="AMAM008757-PA"/>
    <property type="gene ID" value="AMAM008757"/>
</dbReference>
<dbReference type="Gene3D" id="3.30.420.610">
    <property type="entry name" value="LOTUS domain-like"/>
    <property type="match status" value="1"/>
</dbReference>
<evidence type="ECO:0000256" key="1">
    <source>
        <dbReference type="SAM" id="MobiDB-lite"/>
    </source>
</evidence>
<feature type="compositionally biased region" description="Polar residues" evidence="1">
    <location>
        <begin position="337"/>
        <end position="351"/>
    </location>
</feature>
<feature type="compositionally biased region" description="Low complexity" evidence="1">
    <location>
        <begin position="242"/>
        <end position="255"/>
    </location>
</feature>
<dbReference type="InterPro" id="IPR041966">
    <property type="entry name" value="LOTUS-like"/>
</dbReference>
<dbReference type="InterPro" id="IPR025605">
    <property type="entry name" value="OST-HTH/LOTUS_dom"/>
</dbReference>
<sequence>MPTKAGPLPEEAQAAIAVVRALVASRKETSNVLSVLRDYRQLEGDPLPYRKFGFGTVEEFLLASNEFVIKSSAGESTRIYIKPNRDSAHIQEMVAAQKTTKSGGPGKKASFVALRQPSGPCNSRGFSSQTTAYSRIYQQMPNSGRNNSTNYGTKRVTFGDGKTSTDTSPKGAKPTGLWSNGGGGSPKQTKSQGQMRPITKSKAGAATQQAPSGRSANSSSPETNNNSRTTKNYNLNGGSSTGGQQQQQQQSQLSSNDLRHKLTANNKLNERNNALNDLRHKLNGRNTALSRSSVEMRQPDKALPTVSSTAASTAARPGVSAAARKQLPFSVEDKSAKMQQQKPARNGNGSNRPAGGTAVAGSGRILPSTMAPATPLPLMSIVVPPPTVVTPGSMGKSVNSRLNVPKADLPSVATP</sequence>
<feature type="compositionally biased region" description="Polar residues" evidence="1">
    <location>
        <begin position="206"/>
        <end position="236"/>
    </location>
</feature>
<feature type="domain" description="HTH OST-type" evidence="2">
    <location>
        <begin position="11"/>
        <end position="83"/>
    </location>
</feature>
<organism evidence="3 4">
    <name type="scientific">Anopheles maculatus</name>
    <dbReference type="NCBI Taxonomy" id="74869"/>
    <lineage>
        <taxon>Eukaryota</taxon>
        <taxon>Metazoa</taxon>
        <taxon>Ecdysozoa</taxon>
        <taxon>Arthropoda</taxon>
        <taxon>Hexapoda</taxon>
        <taxon>Insecta</taxon>
        <taxon>Pterygota</taxon>
        <taxon>Neoptera</taxon>
        <taxon>Endopterygota</taxon>
        <taxon>Diptera</taxon>
        <taxon>Nematocera</taxon>
        <taxon>Culicoidea</taxon>
        <taxon>Culicidae</taxon>
        <taxon>Anophelinae</taxon>
        <taxon>Anopheles</taxon>
        <taxon>Anopheles maculatus group</taxon>
    </lineage>
</organism>
<dbReference type="CDD" id="cd09972">
    <property type="entry name" value="LOTUS_TDRD_OSKAR"/>
    <property type="match status" value="1"/>
</dbReference>
<protein>
    <submittedName>
        <fullName evidence="3">HTH OST-type domain-containing protein</fullName>
    </submittedName>
</protein>
<accession>A0A182SKU8</accession>
<evidence type="ECO:0000313" key="3">
    <source>
        <dbReference type="EnsemblMetazoa" id="AMAM008757-PA"/>
    </source>
</evidence>
<feature type="compositionally biased region" description="Low complexity" evidence="1">
    <location>
        <begin position="264"/>
        <end position="276"/>
    </location>
</feature>
<reference evidence="3" key="2">
    <citation type="submission" date="2020-05" db="UniProtKB">
        <authorList>
            <consortium name="EnsemblMetazoa"/>
        </authorList>
    </citation>
    <scope>IDENTIFICATION</scope>
    <source>
        <strain evidence="3">maculatus3</strain>
    </source>
</reference>
<keyword evidence="4" id="KW-1185">Reference proteome</keyword>
<dbReference type="Pfam" id="PF12872">
    <property type="entry name" value="OST-HTH"/>
    <property type="match status" value="1"/>
</dbReference>
<dbReference type="AlphaFoldDB" id="A0A182SKU8"/>
<feature type="compositionally biased region" description="Low complexity" evidence="1">
    <location>
        <begin position="305"/>
        <end position="315"/>
    </location>
</feature>
<evidence type="ECO:0000313" key="4">
    <source>
        <dbReference type="Proteomes" id="UP000075901"/>
    </source>
</evidence>
<dbReference type="Proteomes" id="UP000075901">
    <property type="component" value="Unassembled WGS sequence"/>
</dbReference>
<evidence type="ECO:0000259" key="2">
    <source>
        <dbReference type="PROSITE" id="PS51644"/>
    </source>
</evidence>
<feature type="compositionally biased region" description="Polar residues" evidence="1">
    <location>
        <begin position="284"/>
        <end position="295"/>
    </location>
</feature>
<feature type="region of interest" description="Disordered" evidence="1">
    <location>
        <begin position="392"/>
        <end position="415"/>
    </location>
</feature>
<dbReference type="VEuPathDB" id="VectorBase:AMAM008757"/>
<name>A0A182SKU8_9DIPT</name>
<reference evidence="4" key="1">
    <citation type="submission" date="2013-09" db="EMBL/GenBank/DDBJ databases">
        <title>The Genome Sequence of Anopheles maculatus species B.</title>
        <authorList>
            <consortium name="The Broad Institute Genomics Platform"/>
            <person name="Neafsey D.E."/>
            <person name="Besansky N."/>
            <person name="Howell P."/>
            <person name="Walton C."/>
            <person name="Young S.K."/>
            <person name="Zeng Q."/>
            <person name="Gargeya S."/>
            <person name="Fitzgerald M."/>
            <person name="Haas B."/>
            <person name="Abouelleil A."/>
            <person name="Allen A.W."/>
            <person name="Alvarado L."/>
            <person name="Arachchi H.M."/>
            <person name="Berlin A.M."/>
            <person name="Chapman S.B."/>
            <person name="Gainer-Dewar J."/>
            <person name="Goldberg J."/>
            <person name="Griggs A."/>
            <person name="Gujja S."/>
            <person name="Hansen M."/>
            <person name="Howarth C."/>
            <person name="Imamovic A."/>
            <person name="Ireland A."/>
            <person name="Larimer J."/>
            <person name="McCowan C."/>
            <person name="Murphy C."/>
            <person name="Pearson M."/>
            <person name="Poon T.W."/>
            <person name="Priest M."/>
            <person name="Roberts A."/>
            <person name="Saif S."/>
            <person name="Shea T."/>
            <person name="Sisk P."/>
            <person name="Sykes S."/>
            <person name="Wortman J."/>
            <person name="Nusbaum C."/>
            <person name="Birren B."/>
        </authorList>
    </citation>
    <scope>NUCLEOTIDE SEQUENCE [LARGE SCALE GENOMIC DNA]</scope>
    <source>
        <strain evidence="4">maculatus3</strain>
    </source>
</reference>
<feature type="region of interest" description="Disordered" evidence="1">
    <location>
        <begin position="140"/>
        <end position="358"/>
    </location>
</feature>
<dbReference type="PROSITE" id="PS51644">
    <property type="entry name" value="HTH_OST"/>
    <property type="match status" value="1"/>
</dbReference>
<feature type="compositionally biased region" description="Polar residues" evidence="1">
    <location>
        <begin position="140"/>
        <end position="152"/>
    </location>
</feature>